<feature type="region of interest" description="Disordered" evidence="1">
    <location>
        <begin position="530"/>
        <end position="583"/>
    </location>
</feature>
<evidence type="ECO:0000313" key="4">
    <source>
        <dbReference type="Proteomes" id="UP000828390"/>
    </source>
</evidence>
<feature type="compositionally biased region" description="Low complexity" evidence="1">
    <location>
        <begin position="440"/>
        <end position="452"/>
    </location>
</feature>
<feature type="compositionally biased region" description="Polar residues" evidence="1">
    <location>
        <begin position="558"/>
        <end position="572"/>
    </location>
</feature>
<feature type="region of interest" description="Disordered" evidence="1">
    <location>
        <begin position="1319"/>
        <end position="1350"/>
    </location>
</feature>
<evidence type="ECO:0000313" key="3">
    <source>
        <dbReference type="EMBL" id="KAH3873709.1"/>
    </source>
</evidence>
<feature type="region of interest" description="Disordered" evidence="1">
    <location>
        <begin position="596"/>
        <end position="624"/>
    </location>
</feature>
<feature type="region of interest" description="Disordered" evidence="1">
    <location>
        <begin position="289"/>
        <end position="368"/>
    </location>
</feature>
<accession>A0A9D4MCJ1</accession>
<dbReference type="PANTHER" id="PTHR21534">
    <property type="entry name" value="KATANIN-INTERACTING PROTEIN"/>
    <property type="match status" value="1"/>
</dbReference>
<feature type="compositionally biased region" description="Basic and acidic residues" evidence="1">
    <location>
        <begin position="323"/>
        <end position="336"/>
    </location>
</feature>
<sequence>MGSFAAYSQMNGVPELGNGFNLPYLKLGGTTGYSANQGAWVKNQLQQDLQQKRLEKNTSEKKRRKWAHGPANTIASEHPGDGVHPMYQIAEGEEEEEGRIGMLSRENSRHRIRSFSKQGSIDGGLKLVKKEKSVPEIVVTVDNEENKTDMNNHGQREVTYNDWNPKTETLKLPTFKPNSKALFPSLVPNSFTYLPPDKDNPVNHASTSEVLAKSRYLQSPTYTHIRVPRRANFVTHVSQESLDSPLAFPQYPSPKVTRPHRKPITVSLTQSIKNFKRARKNWNFASANEPTNFFSSTQSTSSATTKNTEDSKPMETVSPNDAFDVKEPMSLEDLRKQTLLGLESSSSKESDKLNSNKSKDYRTKLPNVHESKTNSVVVDSGNISYRKKWVLPEHWPMQDIESDASKPSHPSKKPSAKTPRKSKRMGARLDGHSSAEVDSSRSVSESMESRPPVSHRKLEEKILRKSVVEKYLDKPSGPQPPAQQPVAMEMAAKQEPEPDLDDTLKAGNATVSSSVSVASSQDDTPMLQKLKAMNNKDQTSSRKKDIPRWLKQEDILTPFQSPAESRDVTTGLQGAPPRTPPTQEEINMLIDEELSQFPEKRKPGPSPVQTVENSEGSSTPMQRIEKNRSKWRENPGMNLEESWGSLTQFNKSQRGRLSLDMDDDVLDEYINKAAKLAGLPTEPAIQEEETPSTEPSAGIYINSEDEDFIIPELPYGRELVVNIRSTWGDKHYVGLTGIEVFSATGEQANIVKIRADPSDINILPEYDKDPRVVKNLIDGSNRTRDDIHMWLAPFTAGRDHLVLCSFEKPCKVALIRIWNYNKSRIHSYRGAKDVVMTLDSTVIFRGEIARACGGIEGGTEAFGDTILFTTDEGILELVSQNDAAYEGEMLSDDEPFDVERPSTADAGEEKGRPLTRAVGNIKQLERELTVQYEGNMMVYRGKCIELNFTATWGDMHYLGLTGLEVVGKEGEAIPINITMLTANPRDVRTLPGHEKDDRTLDKVIDGNNVTVSDEHMWLVPFVEGQSHTLTIDFGEKVLLAGLRIWNYNKSKEDTYRGARTVHVSIDGKVVSPPEGFLVRKGPGNCHFDFAQEISFSPQSWNTGLTLSALGSAGMVDESDNYEVVQMPCGFIYQLQLFSTWGDAYYVGLNGIELYDGNLQKIELTQNNISAFPDSVNILEKMQNDVRTPDKLIDGVNDTMEGGHMWLAPIIPNHLNRVYVIFDVPTTISMIKIWNYSKTPNRGAKDFALLVDDLLVYNGVLQAVTQGARGILPNCQGPQPYHTILFTNNKDVLRKEKHTVINNQTGEQDVQMTNDKKIMSHYNDPKKTQSGKPVDQNLRPTTSVIVSKKRR</sequence>
<feature type="compositionally biased region" description="Basic residues" evidence="1">
    <location>
        <begin position="409"/>
        <end position="426"/>
    </location>
</feature>
<protein>
    <recommendedName>
        <fullName evidence="2">KATNIP domain-containing protein</fullName>
    </recommendedName>
</protein>
<evidence type="ECO:0000259" key="2">
    <source>
        <dbReference type="Pfam" id="PF14652"/>
    </source>
</evidence>
<feature type="region of interest" description="Disordered" evidence="1">
    <location>
        <begin position="55"/>
        <end position="85"/>
    </location>
</feature>
<dbReference type="PANTHER" id="PTHR21534:SF0">
    <property type="entry name" value="KATANIN-INTERACTING PROTEIN"/>
    <property type="match status" value="1"/>
</dbReference>
<keyword evidence="4" id="KW-1185">Reference proteome</keyword>
<name>A0A9D4MCJ1_DREPO</name>
<feature type="domain" description="KATNIP" evidence="2">
    <location>
        <begin position="946"/>
        <end position="1262"/>
    </location>
</feature>
<reference evidence="3" key="2">
    <citation type="submission" date="2020-11" db="EMBL/GenBank/DDBJ databases">
        <authorList>
            <person name="McCartney M.A."/>
            <person name="Auch B."/>
            <person name="Kono T."/>
            <person name="Mallez S."/>
            <person name="Becker A."/>
            <person name="Gohl D.M."/>
            <person name="Silverstein K.A.T."/>
            <person name="Koren S."/>
            <person name="Bechman K.B."/>
            <person name="Herman A."/>
            <person name="Abrahante J.E."/>
            <person name="Garbe J."/>
        </authorList>
    </citation>
    <scope>NUCLEOTIDE SEQUENCE</scope>
    <source>
        <strain evidence="3">Duluth1</strain>
        <tissue evidence="3">Whole animal</tissue>
    </source>
</reference>
<comment type="caution">
    <text evidence="3">The sequence shown here is derived from an EMBL/GenBank/DDBJ whole genome shotgun (WGS) entry which is preliminary data.</text>
</comment>
<reference evidence="3" key="1">
    <citation type="journal article" date="2019" name="bioRxiv">
        <title>The Genome of the Zebra Mussel, Dreissena polymorpha: A Resource for Invasive Species Research.</title>
        <authorList>
            <person name="McCartney M.A."/>
            <person name="Auch B."/>
            <person name="Kono T."/>
            <person name="Mallez S."/>
            <person name="Zhang Y."/>
            <person name="Obille A."/>
            <person name="Becker A."/>
            <person name="Abrahante J.E."/>
            <person name="Garbe J."/>
            <person name="Badalamenti J.P."/>
            <person name="Herman A."/>
            <person name="Mangelson H."/>
            <person name="Liachko I."/>
            <person name="Sullivan S."/>
            <person name="Sone E.D."/>
            <person name="Koren S."/>
            <person name="Silverstein K.A.T."/>
            <person name="Beckman K.B."/>
            <person name="Gohl D.M."/>
        </authorList>
    </citation>
    <scope>NUCLEOTIDE SEQUENCE</scope>
    <source>
        <strain evidence="3">Duluth1</strain>
        <tissue evidence="3">Whole animal</tissue>
    </source>
</reference>
<dbReference type="Pfam" id="PF14652">
    <property type="entry name" value="DUF4457"/>
    <property type="match status" value="2"/>
</dbReference>
<dbReference type="EMBL" id="JAIWYP010000002">
    <property type="protein sequence ID" value="KAH3873709.1"/>
    <property type="molecule type" value="Genomic_DNA"/>
</dbReference>
<feature type="compositionally biased region" description="Low complexity" evidence="1">
    <location>
        <begin position="295"/>
        <end position="306"/>
    </location>
</feature>
<feature type="region of interest" description="Disordered" evidence="1">
    <location>
        <begin position="400"/>
        <end position="505"/>
    </location>
</feature>
<feature type="domain" description="KATNIP" evidence="2">
    <location>
        <begin position="722"/>
        <end position="876"/>
    </location>
</feature>
<feature type="compositionally biased region" description="Polar residues" evidence="1">
    <location>
        <begin position="607"/>
        <end position="621"/>
    </location>
</feature>
<feature type="compositionally biased region" description="Basic and acidic residues" evidence="1">
    <location>
        <begin position="346"/>
        <end position="368"/>
    </location>
</feature>
<organism evidence="3 4">
    <name type="scientific">Dreissena polymorpha</name>
    <name type="common">Zebra mussel</name>
    <name type="synonym">Mytilus polymorpha</name>
    <dbReference type="NCBI Taxonomy" id="45954"/>
    <lineage>
        <taxon>Eukaryota</taxon>
        <taxon>Metazoa</taxon>
        <taxon>Spiralia</taxon>
        <taxon>Lophotrochozoa</taxon>
        <taxon>Mollusca</taxon>
        <taxon>Bivalvia</taxon>
        <taxon>Autobranchia</taxon>
        <taxon>Heteroconchia</taxon>
        <taxon>Euheterodonta</taxon>
        <taxon>Imparidentia</taxon>
        <taxon>Neoheterodontei</taxon>
        <taxon>Myida</taxon>
        <taxon>Dreissenoidea</taxon>
        <taxon>Dreissenidae</taxon>
        <taxon>Dreissena</taxon>
    </lineage>
</organism>
<proteinExistence type="predicted"/>
<feature type="compositionally biased region" description="Basic and acidic residues" evidence="1">
    <location>
        <begin position="539"/>
        <end position="554"/>
    </location>
</feature>
<dbReference type="InterPro" id="IPR008979">
    <property type="entry name" value="Galactose-bd-like_sf"/>
</dbReference>
<dbReference type="Proteomes" id="UP000828390">
    <property type="component" value="Unassembled WGS sequence"/>
</dbReference>
<feature type="compositionally biased region" description="Basic and acidic residues" evidence="1">
    <location>
        <begin position="427"/>
        <end position="439"/>
    </location>
</feature>
<dbReference type="SUPFAM" id="SSF49785">
    <property type="entry name" value="Galactose-binding domain-like"/>
    <property type="match status" value="1"/>
</dbReference>
<gene>
    <name evidence="3" type="ORF">DPMN_036945</name>
</gene>
<dbReference type="InterPro" id="IPR026704">
    <property type="entry name" value="KATNIP"/>
</dbReference>
<evidence type="ECO:0000256" key="1">
    <source>
        <dbReference type="SAM" id="MobiDB-lite"/>
    </source>
</evidence>
<dbReference type="InterPro" id="IPR027859">
    <property type="entry name" value="KATNIP_dom"/>
</dbReference>
<feature type="compositionally biased region" description="Basic and acidic residues" evidence="1">
    <location>
        <begin position="456"/>
        <end position="473"/>
    </location>
</feature>